<dbReference type="InterPro" id="IPR000722">
    <property type="entry name" value="RNA_pol_asu"/>
</dbReference>
<dbReference type="InterPro" id="IPR012754">
    <property type="entry name" value="DNA-dir_RpoC_beta_prime_bact"/>
</dbReference>
<dbReference type="Gene3D" id="1.10.1790.20">
    <property type="match status" value="1"/>
</dbReference>
<dbReference type="EMBL" id="KJ569775">
    <property type="protein sequence ID" value="AIA61251.1"/>
    <property type="molecule type" value="Genomic_DNA"/>
</dbReference>
<dbReference type="Gene3D" id="2.40.50.100">
    <property type="match status" value="1"/>
</dbReference>
<dbReference type="PANTHER" id="PTHR19376">
    <property type="entry name" value="DNA-DIRECTED RNA POLYMERASE"/>
    <property type="match status" value="1"/>
</dbReference>
<evidence type="ECO:0000256" key="5">
    <source>
        <dbReference type="ARBA" id="ARBA00022723"/>
    </source>
</evidence>
<comment type="function">
    <text evidence="1 10">DNA-dependent RNA polymerase catalyzes the transcription of DNA into RNA using the four ribonucleoside triphosphates as substrates.</text>
</comment>
<proteinExistence type="inferred from homology"/>
<dbReference type="InterPro" id="IPR007083">
    <property type="entry name" value="RNA_pol_Rpb1_4"/>
</dbReference>
<evidence type="ECO:0000256" key="3">
    <source>
        <dbReference type="ARBA" id="ARBA00022679"/>
    </source>
</evidence>
<accession>A0A060AE95</accession>
<dbReference type="HAMAP" id="MF_01323">
    <property type="entry name" value="RNApol_bact_RpoC1"/>
    <property type="match status" value="1"/>
</dbReference>
<keyword evidence="5" id="KW-0479">Metal-binding</keyword>
<sequence length="1685" mass="189543">MCDAIQIRLASPERIRSWAERVLPNGQVVGEVTKPETINYRTLKPEMDGLFCERIFGPVKDWECHCGKYKRIRYKGIVCERCGVEVTESKVRRHRMGYIELAAVVSHIWYLKGPPSYLALFLNMSSSEVEQVIYFHAYVVLQSTTELVQPKQLLSEDELIILEERMANQPFQVGIGAQAIQYLLQQLDVDMEIRVLRNQLFHARSAKREKMMKRLRILDNFASTGADASWMVFHVLPVIPPDLRPMVQLDGGRFATSDLNDLYRRVINRNNRLKRLQEILAPEIIIRNEKRMLQEAVDALMDNGRRGRSVVGANNRALKSLSHILEGKQGRFRQNLLGKRVDYSGRSVIVVGPELKLYQCGLPKEMALELFQPFVIQRLMAQGLANNMKAAKKIIQRKEAIVDQILSQVVKAHPVLLNRAPTLHRLGIQAFDPVLVDGRAIQLHPLVCAAFNADFDGDQMAVHVPLSVEAQAEARLLMLSVNNFLSPATGEAMITPSQDMVIGCYYLTANNPANQASQSHYMADFEHVLMAYEQKQIGLHTWVWVRVPQELAIVLPDGAKLEDWVQIRGQTKLVKTTPGRILFHRHTGGSFLNHTITKSHLKHLMKTVYQSKGMTCATQLADDLKQLGFQYATSCGLSLGIEDLRVAPSKQMIFQWAKKTIEHTEQRWQRAEITHVEKFHKVVDTWTEASETLKQEVVRYYQYTDPLNPVYMMAFSGARGNLSQVRQLVGMRGLMADPHGQLIDLPILSNFREGLTVTEYLISSYGARKGLVDTSLRTADSGYLTRRLVDVAQDVMIRQTDCGTTRGIKLAVSKDLIGRVLAEDVNSQIRRNQLITSDMLTKLTPQVMVRSPLTCEALRCVCQLCYGANLAYGTMVDLGEAVGIIAAQSIGEPGTQLTMRTFHTGGVFTSAQTASIRASINGVVSYDGRWKPIRTRHGEEAFFLEAPTQLFLRNETTTHTYELEAATVVLIASGEYIKANSLLAYLPTSTGFEKATKSVFADLAGEIHFDHLQLEQNLVKKEGLVWIKSGRMLHLPAGAELLVRNEQQVKPGDVIAQSFLRSRAKGIVQIHANQLELILDRLSFQVKDKQLETSVGSFHFHLRDKCTDGQVVAERFESSYQTPTGGQIFHKDGQILLVPAAIYEISSQKDLVDVKQGQLILANQRQICGVKNQITGWVQLVKQNEVIKEIRIRPGIYLPKITPNQLGFVEANQEVCAGFATRSLCYIEKYEQGILISPVYVYPTPSTAITIAKSRWLSLVMYQTCMFQHQQWIKSYKRVYLIRSQLQLKVCTDAPMNQVSVNKQPSILEWRLSHFWNCKPQPSQVIQWLIPHDASVEANTPLAKIQLVSAYNGQIRVSDHRVLIVSDQDVITYEIGKHAFKVGDVIRIGDQLNEQRKADTSCFVIATNQTSIQVRLAKGYFLSNETICYVKDKQLVDEGDHLASLVFEQMKTGDIIQGLPRIEEILEARKPKQSCEMAQFDGIVQNQTVLCDNGLIQHIKAPLIVSEATRVRAGDALTEGAINPHDLLQIDFNNALQQMNLAEAARYSFSKLQAQLLRQIQQVYQSQGVEIADKHIEVILRQMTSKVLLEDAGDSDFLPGELVYLNEIEQINKNSARPALFRPVLLGITKAALNTESFISAASFQETTRILAQAAVEGKIDQLRGLKENVIMGRLIPAGTGANYI</sequence>
<dbReference type="HAMAP" id="MF_01322">
    <property type="entry name" value="RNApol_bact_RpoC"/>
    <property type="match status" value="1"/>
</dbReference>
<dbReference type="SMART" id="SM00663">
    <property type="entry name" value="RPOLA_N"/>
    <property type="match status" value="1"/>
</dbReference>
<keyword evidence="2 10" id="KW-0240">DNA-directed RNA polymerase</keyword>
<dbReference type="CDD" id="cd02655">
    <property type="entry name" value="RNAP_beta'_C"/>
    <property type="match status" value="1"/>
</dbReference>
<evidence type="ECO:0000256" key="8">
    <source>
        <dbReference type="ARBA" id="ARBA00023163"/>
    </source>
</evidence>
<dbReference type="GO" id="GO:0046872">
    <property type="term" value="F:metal ion binding"/>
    <property type="evidence" value="ECO:0007669"/>
    <property type="project" value="UniProtKB-KW"/>
</dbReference>
<dbReference type="Pfam" id="PF05000">
    <property type="entry name" value="RNA_pol_Rpb1_4"/>
    <property type="match status" value="1"/>
</dbReference>
<dbReference type="InterPro" id="IPR044893">
    <property type="entry name" value="RNA_pol_Rpb1_clamp_domain"/>
</dbReference>
<keyword evidence="7" id="KW-0460">Magnesium</keyword>
<geneLocation type="chloroplast" evidence="12"/>
<name>A0A060AE95_9RHOD</name>
<dbReference type="NCBIfam" id="TIGR02386">
    <property type="entry name" value="rpoC_TIGR"/>
    <property type="match status" value="1"/>
</dbReference>
<dbReference type="Gene3D" id="2.40.40.20">
    <property type="match status" value="1"/>
</dbReference>
<dbReference type="InterPro" id="IPR045867">
    <property type="entry name" value="DNA-dir_RpoC_beta_prime"/>
</dbReference>
<dbReference type="GO" id="GO:0003677">
    <property type="term" value="F:DNA binding"/>
    <property type="evidence" value="ECO:0007669"/>
    <property type="project" value="InterPro"/>
</dbReference>
<comment type="catalytic activity">
    <reaction evidence="9 10">
        <text>RNA(n) + a ribonucleoside 5'-triphosphate = RNA(n+1) + diphosphate</text>
        <dbReference type="Rhea" id="RHEA:21248"/>
        <dbReference type="Rhea" id="RHEA-COMP:14527"/>
        <dbReference type="Rhea" id="RHEA-COMP:17342"/>
        <dbReference type="ChEBI" id="CHEBI:33019"/>
        <dbReference type="ChEBI" id="CHEBI:61557"/>
        <dbReference type="ChEBI" id="CHEBI:140395"/>
        <dbReference type="EC" id="2.7.7.6"/>
    </reaction>
</comment>
<keyword evidence="12" id="KW-0150">Chloroplast</keyword>
<dbReference type="InterPro" id="IPR007066">
    <property type="entry name" value="RNA_pol_Rpb1_3"/>
</dbReference>
<evidence type="ECO:0000256" key="2">
    <source>
        <dbReference type="ARBA" id="ARBA00022478"/>
    </source>
</evidence>
<dbReference type="PANTHER" id="PTHR19376:SF54">
    <property type="entry name" value="DNA-DIRECTED RNA POLYMERASE SUBUNIT BETA"/>
    <property type="match status" value="1"/>
</dbReference>
<keyword evidence="3 10" id="KW-0808">Transferase</keyword>
<dbReference type="Gene3D" id="1.10.274.100">
    <property type="entry name" value="RNA polymerase Rpb1, domain 3"/>
    <property type="match status" value="1"/>
</dbReference>
<reference evidence="12" key="1">
    <citation type="submission" date="2014-03" db="EMBL/GenBank/DDBJ databases">
        <title>Metagenomic reconstruction of the complete chloroplast and mitochondrial genomes of a novel unicellular red alga from the Cyanidiaceae family.</title>
        <authorList>
            <person name="Servin-Garciduenas L.E."/>
            <person name="Martinez-Romero E."/>
        </authorList>
    </citation>
    <scope>NUCLEOTIDE SEQUENCE</scope>
    <source>
        <strain evidence="12">MX-AZ01</strain>
    </source>
</reference>
<evidence type="ECO:0000256" key="10">
    <source>
        <dbReference type="RuleBase" id="RU004279"/>
    </source>
</evidence>
<evidence type="ECO:0000256" key="1">
    <source>
        <dbReference type="ARBA" id="ARBA00004026"/>
    </source>
</evidence>
<dbReference type="Gene3D" id="1.10.40.90">
    <property type="match status" value="1"/>
</dbReference>
<dbReference type="InterPro" id="IPR006592">
    <property type="entry name" value="RNA_pol_N"/>
</dbReference>
<dbReference type="Pfam" id="PF04983">
    <property type="entry name" value="RNA_pol_Rpb1_3"/>
    <property type="match status" value="1"/>
</dbReference>
<organism evidence="12">
    <name type="scientific">Cyanidiaceae sp. MX-AZ01</name>
    <dbReference type="NCBI Taxonomy" id="1503164"/>
    <lineage>
        <taxon>Eukaryota</taxon>
        <taxon>Rhodophyta</taxon>
        <taxon>Bangiophyceae</taxon>
        <taxon>Cyanidiales</taxon>
        <taxon>Cyanidiaceae</taxon>
    </lineage>
</organism>
<evidence type="ECO:0000256" key="9">
    <source>
        <dbReference type="ARBA" id="ARBA00048552"/>
    </source>
</evidence>
<dbReference type="InterPro" id="IPR038120">
    <property type="entry name" value="Rpb1_funnel_sf"/>
</dbReference>
<dbReference type="Pfam" id="PF04997">
    <property type="entry name" value="RNA_pol_Rpb1_1"/>
    <property type="match status" value="1"/>
</dbReference>
<dbReference type="InterPro" id="IPR007080">
    <property type="entry name" value="RNA_pol_Rpb1_1"/>
</dbReference>
<dbReference type="InterPro" id="IPR007081">
    <property type="entry name" value="RNA_pol_Rpb1_5"/>
</dbReference>
<evidence type="ECO:0000313" key="12">
    <source>
        <dbReference type="EMBL" id="AIA61251.1"/>
    </source>
</evidence>
<gene>
    <name evidence="12" type="primary">rpoC</name>
</gene>
<dbReference type="CDD" id="cd01609">
    <property type="entry name" value="RNAP_beta'_N"/>
    <property type="match status" value="1"/>
</dbReference>
<dbReference type="GO" id="GO:0000428">
    <property type="term" value="C:DNA-directed RNA polymerase complex"/>
    <property type="evidence" value="ECO:0007669"/>
    <property type="project" value="UniProtKB-KW"/>
</dbReference>
<dbReference type="EC" id="2.7.7.6" evidence="10"/>
<dbReference type="NCBIfam" id="TIGR02388">
    <property type="entry name" value="rpoC2_cyan"/>
    <property type="match status" value="1"/>
</dbReference>
<dbReference type="Gene3D" id="4.10.860.120">
    <property type="entry name" value="RNA polymerase II, clamp domain"/>
    <property type="match status" value="1"/>
</dbReference>
<dbReference type="NCBIfam" id="TIGR02387">
    <property type="entry name" value="rpoC1_cyan"/>
    <property type="match status" value="1"/>
</dbReference>
<comment type="similarity">
    <text evidence="10">Belongs to the RNA polymerase beta' chain family.</text>
</comment>
<dbReference type="Pfam" id="PF00623">
    <property type="entry name" value="RNA_pol_Rpb1_2"/>
    <property type="match status" value="1"/>
</dbReference>
<dbReference type="GO" id="GO:0006351">
    <property type="term" value="P:DNA-templated transcription"/>
    <property type="evidence" value="ECO:0007669"/>
    <property type="project" value="InterPro"/>
</dbReference>
<dbReference type="Gene3D" id="1.10.132.30">
    <property type="match status" value="1"/>
</dbReference>
<dbReference type="SUPFAM" id="SSF64484">
    <property type="entry name" value="beta and beta-prime subunits of DNA dependent RNA-polymerase"/>
    <property type="match status" value="1"/>
</dbReference>
<evidence type="ECO:0000259" key="11">
    <source>
        <dbReference type="SMART" id="SM00663"/>
    </source>
</evidence>
<keyword evidence="4 10" id="KW-0548">Nucleotidyltransferase</keyword>
<evidence type="ECO:0000256" key="4">
    <source>
        <dbReference type="ARBA" id="ARBA00022695"/>
    </source>
</evidence>
<dbReference type="Gene3D" id="1.10.150.390">
    <property type="match status" value="1"/>
</dbReference>
<dbReference type="Pfam" id="PF04998">
    <property type="entry name" value="RNA_pol_Rpb1_5"/>
    <property type="match status" value="1"/>
</dbReference>
<protein>
    <recommendedName>
        <fullName evidence="10">DNA-directed RNA polymerase subunit</fullName>
        <ecNumber evidence="10">2.7.7.6</ecNumber>
    </recommendedName>
</protein>
<keyword evidence="6" id="KW-0862">Zinc</keyword>
<evidence type="ECO:0000256" key="6">
    <source>
        <dbReference type="ARBA" id="ARBA00022833"/>
    </source>
</evidence>
<dbReference type="InterPro" id="IPR034678">
    <property type="entry name" value="RNApol_RpoC1"/>
</dbReference>
<keyword evidence="8 10" id="KW-0804">Transcription</keyword>
<evidence type="ECO:0000256" key="7">
    <source>
        <dbReference type="ARBA" id="ARBA00022842"/>
    </source>
</evidence>
<dbReference type="GO" id="GO:0003899">
    <property type="term" value="F:DNA-directed RNA polymerase activity"/>
    <property type="evidence" value="ECO:0007669"/>
    <property type="project" value="UniProtKB-EC"/>
</dbReference>
<feature type="domain" description="RNA polymerase N-terminal" evidence="11">
    <location>
        <begin position="229"/>
        <end position="508"/>
    </location>
</feature>
<keyword evidence="12" id="KW-0934">Plastid</keyword>
<dbReference type="InterPro" id="IPR042102">
    <property type="entry name" value="RNA_pol_Rpb1_3_sf"/>
</dbReference>
<dbReference type="InterPro" id="IPR012756">
    <property type="entry name" value="DNA-dir_RpoC2_beta_pp"/>
</dbReference>
<dbReference type="InterPro" id="IPR012755">
    <property type="entry name" value="DNA-dir_RpoC1_gamma"/>
</dbReference>